<accession>A0A7R9KPY0</accession>
<feature type="chain" id="PRO_5035591853" description="MD-2-related lipid-recognition domain-containing protein" evidence="1">
    <location>
        <begin position="17"/>
        <end position="129"/>
    </location>
</feature>
<organism evidence="3">
    <name type="scientific">Medioppia subpectinata</name>
    <dbReference type="NCBI Taxonomy" id="1979941"/>
    <lineage>
        <taxon>Eukaryota</taxon>
        <taxon>Metazoa</taxon>
        <taxon>Ecdysozoa</taxon>
        <taxon>Arthropoda</taxon>
        <taxon>Chelicerata</taxon>
        <taxon>Arachnida</taxon>
        <taxon>Acari</taxon>
        <taxon>Acariformes</taxon>
        <taxon>Sarcoptiformes</taxon>
        <taxon>Oribatida</taxon>
        <taxon>Brachypylina</taxon>
        <taxon>Oppioidea</taxon>
        <taxon>Oppiidae</taxon>
        <taxon>Medioppia</taxon>
    </lineage>
</organism>
<evidence type="ECO:0000259" key="2">
    <source>
        <dbReference type="SMART" id="SM00737"/>
    </source>
</evidence>
<evidence type="ECO:0000313" key="4">
    <source>
        <dbReference type="Proteomes" id="UP000759131"/>
    </source>
</evidence>
<name>A0A7R9KPY0_9ACAR</name>
<evidence type="ECO:0000313" key="3">
    <source>
        <dbReference type="EMBL" id="CAD7626063.1"/>
    </source>
</evidence>
<dbReference type="AlphaFoldDB" id="A0A7R9KPY0"/>
<dbReference type="InterPro" id="IPR014756">
    <property type="entry name" value="Ig_E-set"/>
</dbReference>
<dbReference type="Proteomes" id="UP000759131">
    <property type="component" value="Unassembled WGS sequence"/>
</dbReference>
<sequence length="129" mass="13560">MLRIVCLLVLAVSVSAISFKDCGHAEVTKLDVTGCTGSGPYQKTSHAKWYLHAKIGGVDTDLTALLPGSDLDACHSTSCPINSGDTKQVVFKFTIPKEAPVVSDVDVTTKLIGDAGDLLCTVTHGDVKE</sequence>
<feature type="domain" description="MD-2-related lipid-recognition" evidence="2">
    <location>
        <begin position="19"/>
        <end position="125"/>
    </location>
</feature>
<dbReference type="EMBL" id="OC858118">
    <property type="protein sequence ID" value="CAD7626063.1"/>
    <property type="molecule type" value="Genomic_DNA"/>
</dbReference>
<dbReference type="InterPro" id="IPR003172">
    <property type="entry name" value="ML_dom"/>
</dbReference>
<reference evidence="3" key="1">
    <citation type="submission" date="2020-11" db="EMBL/GenBank/DDBJ databases">
        <authorList>
            <person name="Tran Van P."/>
        </authorList>
    </citation>
    <scope>NUCLEOTIDE SEQUENCE</scope>
</reference>
<evidence type="ECO:0000256" key="1">
    <source>
        <dbReference type="SAM" id="SignalP"/>
    </source>
</evidence>
<proteinExistence type="predicted"/>
<protein>
    <recommendedName>
        <fullName evidence="2">MD-2-related lipid-recognition domain-containing protein</fullName>
    </recommendedName>
</protein>
<dbReference type="SUPFAM" id="SSF81296">
    <property type="entry name" value="E set domains"/>
    <property type="match status" value="1"/>
</dbReference>
<dbReference type="SMART" id="SM00737">
    <property type="entry name" value="ML"/>
    <property type="match status" value="1"/>
</dbReference>
<dbReference type="OrthoDB" id="6489465at2759"/>
<gene>
    <name evidence="3" type="ORF">OSB1V03_LOCUS6496</name>
</gene>
<feature type="signal peptide" evidence="1">
    <location>
        <begin position="1"/>
        <end position="16"/>
    </location>
</feature>
<keyword evidence="4" id="KW-1185">Reference proteome</keyword>
<keyword evidence="1" id="KW-0732">Signal</keyword>
<dbReference type="EMBL" id="CAJPIZ010003543">
    <property type="protein sequence ID" value="CAG2106493.1"/>
    <property type="molecule type" value="Genomic_DNA"/>
</dbReference>
<dbReference type="Gene3D" id="2.60.40.770">
    <property type="match status" value="1"/>
</dbReference>
<dbReference type="Pfam" id="PF02221">
    <property type="entry name" value="E1_DerP2_DerF2"/>
    <property type="match status" value="1"/>
</dbReference>